<keyword evidence="1" id="KW-0862">Zinc</keyword>
<dbReference type="Proteomes" id="UP000601435">
    <property type="component" value="Unassembled WGS sequence"/>
</dbReference>
<dbReference type="SUPFAM" id="SSF57756">
    <property type="entry name" value="Retrovirus zinc finger-like domains"/>
    <property type="match status" value="1"/>
</dbReference>
<protein>
    <submittedName>
        <fullName evidence="4">GIP protein</fullName>
    </submittedName>
</protein>
<dbReference type="Gene3D" id="4.10.60.10">
    <property type="entry name" value="Zinc finger, CCHC-type"/>
    <property type="match status" value="1"/>
</dbReference>
<keyword evidence="1" id="KW-0863">Zinc-finger</keyword>
<comment type="caution">
    <text evidence="4">The sequence shown here is derived from an EMBL/GenBank/DDBJ whole genome shotgun (WGS) entry which is preliminary data.</text>
</comment>
<dbReference type="PROSITE" id="PS50158">
    <property type="entry name" value="ZF_CCHC"/>
    <property type="match status" value="1"/>
</dbReference>
<dbReference type="EMBL" id="CAJNJA010063839">
    <property type="protein sequence ID" value="CAE7880685.1"/>
    <property type="molecule type" value="Genomic_DNA"/>
</dbReference>
<name>A0A813AXJ0_9DINO</name>
<dbReference type="AlphaFoldDB" id="A0A813AXJ0"/>
<dbReference type="Pfam" id="PF00098">
    <property type="entry name" value="zf-CCHC"/>
    <property type="match status" value="1"/>
</dbReference>
<organism evidence="4 5">
    <name type="scientific">Symbiodinium necroappetens</name>
    <dbReference type="NCBI Taxonomy" id="1628268"/>
    <lineage>
        <taxon>Eukaryota</taxon>
        <taxon>Sar</taxon>
        <taxon>Alveolata</taxon>
        <taxon>Dinophyceae</taxon>
        <taxon>Suessiales</taxon>
        <taxon>Symbiodiniaceae</taxon>
        <taxon>Symbiodinium</taxon>
    </lineage>
</organism>
<sequence length="307" mass="33656">GQAYWGEGRDEDATDHELDEEDAKDFDTSIFDEEEAALWNENQEEIESAHAVLREARRTLRSAREKQHQVKMSRKYFRPSGGSHDGPPRDDSKMTCLRCGKVGHRARNCPQKPKEGSSGSGGKEMAPFVCYVEGLEEAMTVGPPSGPTTQEAVANGCCVIDGGVPPKVMVEGQDRKSVRAVEMVLKKNMAKHGTDRVHYVDVNDKPTCGFGNSSEGQCISTLHLGITADEKPGSLVIHALDEGEGPILFSIDALRKLDAIVDFKQDLVVFRALDPSKIIPLQRSQTGHQLMDLTADIFAAARQAERP</sequence>
<evidence type="ECO:0000256" key="2">
    <source>
        <dbReference type="SAM" id="MobiDB-lite"/>
    </source>
</evidence>
<evidence type="ECO:0000259" key="3">
    <source>
        <dbReference type="PROSITE" id="PS50158"/>
    </source>
</evidence>
<proteinExistence type="predicted"/>
<evidence type="ECO:0000313" key="5">
    <source>
        <dbReference type="Proteomes" id="UP000601435"/>
    </source>
</evidence>
<reference evidence="4" key="1">
    <citation type="submission" date="2021-02" db="EMBL/GenBank/DDBJ databases">
        <authorList>
            <person name="Dougan E. K."/>
            <person name="Rhodes N."/>
            <person name="Thang M."/>
            <person name="Chan C."/>
        </authorList>
    </citation>
    <scope>NUCLEOTIDE SEQUENCE</scope>
</reference>
<evidence type="ECO:0000256" key="1">
    <source>
        <dbReference type="PROSITE-ProRule" id="PRU00047"/>
    </source>
</evidence>
<keyword evidence="5" id="KW-1185">Reference proteome</keyword>
<dbReference type="OrthoDB" id="440657at2759"/>
<dbReference type="SMART" id="SM00343">
    <property type="entry name" value="ZnF_C2HC"/>
    <property type="match status" value="1"/>
</dbReference>
<feature type="domain" description="CCHC-type" evidence="3">
    <location>
        <begin position="96"/>
        <end position="111"/>
    </location>
</feature>
<feature type="non-terminal residue" evidence="4">
    <location>
        <position position="307"/>
    </location>
</feature>
<feature type="region of interest" description="Disordered" evidence="2">
    <location>
        <begin position="1"/>
        <end position="25"/>
    </location>
</feature>
<feature type="compositionally biased region" description="Acidic residues" evidence="2">
    <location>
        <begin position="9"/>
        <end position="25"/>
    </location>
</feature>
<dbReference type="GO" id="GO:0008270">
    <property type="term" value="F:zinc ion binding"/>
    <property type="evidence" value="ECO:0007669"/>
    <property type="project" value="UniProtKB-KW"/>
</dbReference>
<feature type="region of interest" description="Disordered" evidence="2">
    <location>
        <begin position="63"/>
        <end position="94"/>
    </location>
</feature>
<keyword evidence="1" id="KW-0479">Metal-binding</keyword>
<gene>
    <name evidence="4" type="primary">GIP</name>
    <name evidence="4" type="ORF">SNEC2469_LOCUS28906</name>
</gene>
<accession>A0A813AXJ0</accession>
<feature type="non-terminal residue" evidence="4">
    <location>
        <position position="1"/>
    </location>
</feature>
<evidence type="ECO:0000313" key="4">
    <source>
        <dbReference type="EMBL" id="CAE7880685.1"/>
    </source>
</evidence>
<dbReference type="InterPro" id="IPR001878">
    <property type="entry name" value="Znf_CCHC"/>
</dbReference>
<dbReference type="InterPro" id="IPR036875">
    <property type="entry name" value="Znf_CCHC_sf"/>
</dbReference>
<dbReference type="GO" id="GO:0003676">
    <property type="term" value="F:nucleic acid binding"/>
    <property type="evidence" value="ECO:0007669"/>
    <property type="project" value="InterPro"/>
</dbReference>